<dbReference type="OrthoDB" id="4084459at2759"/>
<evidence type="ECO:0000313" key="1">
    <source>
        <dbReference type="EMBL" id="KAF8002594.1"/>
    </source>
</evidence>
<organism evidence="1 2">
    <name type="scientific">Metschnikowia pulcherrima</name>
    <dbReference type="NCBI Taxonomy" id="27326"/>
    <lineage>
        <taxon>Eukaryota</taxon>
        <taxon>Fungi</taxon>
        <taxon>Dikarya</taxon>
        <taxon>Ascomycota</taxon>
        <taxon>Saccharomycotina</taxon>
        <taxon>Pichiomycetes</taxon>
        <taxon>Metschnikowiaceae</taxon>
        <taxon>Metschnikowia</taxon>
    </lineage>
</organism>
<sequence>MSNPNYLHISRKHRLNTDIDASLRPAKRVRLESLLENLSLHNDPSPHHTQALKINPLLDQAETQTKKRRATDLNSIILEKMAEAYKDRILQGLAISHYIHPFAIVIRHFQRWLRRLFNNFVRKYNERAKGLRYIKPFKSFAGIIALTNDPSVAFTYTDLLNIVLDENAIEAQRLRHKRDKNLDSKKLREITDEEELRRESSYRYWDRVSYVPRDIDMEDFGGASPTKESFIMQGTGEDNDMIVDVDNSGYLVEANYGNYYGTGSSSSYTEI</sequence>
<protein>
    <submittedName>
        <fullName evidence="1">Uncharacterized protein</fullName>
    </submittedName>
</protein>
<proteinExistence type="predicted"/>
<dbReference type="EMBL" id="JACBPP010000004">
    <property type="protein sequence ID" value="KAF8002594.1"/>
    <property type="molecule type" value="Genomic_DNA"/>
</dbReference>
<dbReference type="Proteomes" id="UP000649328">
    <property type="component" value="Unassembled WGS sequence"/>
</dbReference>
<dbReference type="AlphaFoldDB" id="A0A8H7LBS3"/>
<comment type="caution">
    <text evidence="1">The sequence shown here is derived from an EMBL/GenBank/DDBJ whole genome shotgun (WGS) entry which is preliminary data.</text>
</comment>
<reference evidence="1" key="1">
    <citation type="submission" date="2020-10" db="EMBL/GenBank/DDBJ databases">
        <title>The Whole-Genome Sequence of Metschnikowia persimmonesis, a Novel Endophytic Yeast Species Isolated from Medicinal Plant Diospyros kaki Thumb.</title>
        <authorList>
            <person name="Rahmat E."/>
            <person name="Kang Y."/>
        </authorList>
    </citation>
    <scope>NUCLEOTIDE SEQUENCE</scope>
    <source>
        <strain evidence="1">KIOM G15050</strain>
    </source>
</reference>
<name>A0A8H7LBS3_9ASCO</name>
<evidence type="ECO:0000313" key="2">
    <source>
        <dbReference type="Proteomes" id="UP000649328"/>
    </source>
</evidence>
<keyword evidence="2" id="KW-1185">Reference proteome</keyword>
<gene>
    <name evidence="1" type="ORF">HF325_003559</name>
</gene>
<accession>A0A8H7LBS3</accession>